<sequence>MLVLLLGSGEETRVGEGAGAEATIQLLKLRKISFSSGESLRIGGSYSGGLVHRIAQDLIKPSRVRDVLCIPHEEGRGIGDGGEEGLVGVTQRTLVVPNVCDFPVRTTLGDVTRSGFDTFTADIAGDVASAVVEAVNDIRTVADGGVVEIGSSVGGKRREKDVEVGLVGAVSCEKSCVGAIVVNEHRVGAAAETNQTREGNEEEKSCRSWDRVGTWFHRFYNSLP</sequence>
<name>A0A9Q0KU14_9MAGN</name>
<dbReference type="EMBL" id="JAMYWD010000003">
    <property type="protein sequence ID" value="KAJ4976715.1"/>
    <property type="molecule type" value="Genomic_DNA"/>
</dbReference>
<organism evidence="1 2">
    <name type="scientific">Protea cynaroides</name>
    <dbReference type="NCBI Taxonomy" id="273540"/>
    <lineage>
        <taxon>Eukaryota</taxon>
        <taxon>Viridiplantae</taxon>
        <taxon>Streptophyta</taxon>
        <taxon>Embryophyta</taxon>
        <taxon>Tracheophyta</taxon>
        <taxon>Spermatophyta</taxon>
        <taxon>Magnoliopsida</taxon>
        <taxon>Proteales</taxon>
        <taxon>Proteaceae</taxon>
        <taxon>Protea</taxon>
    </lineage>
</organism>
<accession>A0A9Q0KU14</accession>
<dbReference type="Proteomes" id="UP001141806">
    <property type="component" value="Unassembled WGS sequence"/>
</dbReference>
<dbReference type="AlphaFoldDB" id="A0A9Q0KU14"/>
<gene>
    <name evidence="1" type="ORF">NE237_001821</name>
</gene>
<evidence type="ECO:0000313" key="1">
    <source>
        <dbReference type="EMBL" id="KAJ4976715.1"/>
    </source>
</evidence>
<protein>
    <submittedName>
        <fullName evidence="1">Uncharacterized protein</fullName>
    </submittedName>
</protein>
<proteinExistence type="predicted"/>
<reference evidence="1" key="1">
    <citation type="journal article" date="2023" name="Plant J.">
        <title>The genome of the king protea, Protea cynaroides.</title>
        <authorList>
            <person name="Chang J."/>
            <person name="Duong T.A."/>
            <person name="Schoeman C."/>
            <person name="Ma X."/>
            <person name="Roodt D."/>
            <person name="Barker N."/>
            <person name="Li Z."/>
            <person name="Van de Peer Y."/>
            <person name="Mizrachi E."/>
        </authorList>
    </citation>
    <scope>NUCLEOTIDE SEQUENCE</scope>
    <source>
        <tissue evidence="1">Young leaves</tissue>
    </source>
</reference>
<keyword evidence="2" id="KW-1185">Reference proteome</keyword>
<comment type="caution">
    <text evidence="1">The sequence shown here is derived from an EMBL/GenBank/DDBJ whole genome shotgun (WGS) entry which is preliminary data.</text>
</comment>
<evidence type="ECO:0000313" key="2">
    <source>
        <dbReference type="Proteomes" id="UP001141806"/>
    </source>
</evidence>